<organism evidence="2 3">
    <name type="scientific">Rubrivivax albus</name>
    <dbReference type="NCBI Taxonomy" id="2499835"/>
    <lineage>
        <taxon>Bacteria</taxon>
        <taxon>Pseudomonadati</taxon>
        <taxon>Pseudomonadota</taxon>
        <taxon>Betaproteobacteria</taxon>
        <taxon>Burkholderiales</taxon>
        <taxon>Sphaerotilaceae</taxon>
        <taxon>Rubrivivax</taxon>
    </lineage>
</organism>
<accession>A0A3S3SFS0</accession>
<dbReference type="Proteomes" id="UP000288178">
    <property type="component" value="Unassembled WGS sequence"/>
</dbReference>
<dbReference type="AlphaFoldDB" id="A0A3S3SFS0"/>
<protein>
    <recommendedName>
        <fullName evidence="4">Lipoprotein</fullName>
    </recommendedName>
</protein>
<feature type="region of interest" description="Disordered" evidence="1">
    <location>
        <begin position="14"/>
        <end position="72"/>
    </location>
</feature>
<gene>
    <name evidence="2" type="ORF">ENE75_04235</name>
</gene>
<dbReference type="OrthoDB" id="8662382at2"/>
<sequence>MIGAAALALAACSEQPQDMASGKKPDVPAWNGANDNGYVAPGWQAGDQKAWEAQLKQRAAGQNESVRIGSNT</sequence>
<evidence type="ECO:0000256" key="1">
    <source>
        <dbReference type="SAM" id="MobiDB-lite"/>
    </source>
</evidence>
<feature type="compositionally biased region" description="Polar residues" evidence="1">
    <location>
        <begin position="60"/>
        <end position="72"/>
    </location>
</feature>
<proteinExistence type="predicted"/>
<evidence type="ECO:0000313" key="3">
    <source>
        <dbReference type="Proteomes" id="UP000288178"/>
    </source>
</evidence>
<keyword evidence="3" id="KW-1185">Reference proteome</keyword>
<reference evidence="2 3" key="1">
    <citation type="submission" date="2019-01" db="EMBL/GenBank/DDBJ databases">
        <authorList>
            <person name="Chen W.-M."/>
        </authorList>
    </citation>
    <scope>NUCLEOTIDE SEQUENCE [LARGE SCALE GENOMIC DNA]</scope>
    <source>
        <strain evidence="2 3">ICH-3</strain>
    </source>
</reference>
<evidence type="ECO:0000313" key="2">
    <source>
        <dbReference type="EMBL" id="RVT54506.1"/>
    </source>
</evidence>
<comment type="caution">
    <text evidence="2">The sequence shown here is derived from an EMBL/GenBank/DDBJ whole genome shotgun (WGS) entry which is preliminary data.</text>
</comment>
<name>A0A3S3SFS0_9BURK</name>
<evidence type="ECO:0008006" key="4">
    <source>
        <dbReference type="Google" id="ProtNLM"/>
    </source>
</evidence>
<dbReference type="EMBL" id="SACT01000001">
    <property type="protein sequence ID" value="RVT54506.1"/>
    <property type="molecule type" value="Genomic_DNA"/>
</dbReference>